<dbReference type="Proteomes" id="UP000479114">
    <property type="component" value="Chromosome"/>
</dbReference>
<sequence>MAKRIGIIGFGGRVGHLFGKLEEINPEFRIAAIADPRKDEHIARMGDAAARIEWFEDADEMLDKAELDGIVIGTRCNLHTEMALKVLKRNMPLFLEKPVATTFEDLRRLKAGYEASSSQVVVSFPLRNTPLVKLAKSIIDSGQIGTVEHVQAFNNVPYGGVYYHNWYRDESITGGLFLQKATHDFDYINYLIGLQPTAVCAMKSKQIFKGDKPAGLMCKDCEEQHDCEESTMKPQNRDRGVYCSFATDTGNEDSGSALIRYESGMHAAYTQNFFARRAAEKRGARLLGYKGTLEFDWFTNELKVFMHHEARVQTHQFDPNAIGGHGGGDDVLIQNFMQIVNGTADSLTSLDDGLMSALLCLKANESANTNTFQEIAWT</sequence>
<evidence type="ECO:0000259" key="2">
    <source>
        <dbReference type="Pfam" id="PF01408"/>
    </source>
</evidence>
<protein>
    <submittedName>
        <fullName evidence="4">Gfo/Idh/MocA family oxidoreductase</fullName>
    </submittedName>
</protein>
<dbReference type="Pfam" id="PF01408">
    <property type="entry name" value="GFO_IDH_MocA"/>
    <property type="match status" value="1"/>
</dbReference>
<evidence type="ECO:0000256" key="1">
    <source>
        <dbReference type="ARBA" id="ARBA00010928"/>
    </source>
</evidence>
<accession>A0A6C0P530</accession>
<dbReference type="RefSeq" id="WP_162643652.1">
    <property type="nucleotide sequence ID" value="NZ_CP048286.1"/>
</dbReference>
<dbReference type="GO" id="GO:0000166">
    <property type="term" value="F:nucleotide binding"/>
    <property type="evidence" value="ECO:0007669"/>
    <property type="project" value="InterPro"/>
</dbReference>
<reference evidence="4 5" key="1">
    <citation type="submission" date="2020-02" db="EMBL/GenBank/DDBJ databases">
        <title>Paenibacillus sp. nov., isolated from rhizosphere soil of tomato.</title>
        <authorList>
            <person name="Weon H.-Y."/>
            <person name="Lee S.A."/>
        </authorList>
    </citation>
    <scope>NUCLEOTIDE SEQUENCE [LARGE SCALE GENOMIC DNA]</scope>
    <source>
        <strain evidence="4 5">14171R-81</strain>
    </source>
</reference>
<dbReference type="KEGG" id="prz:GZH47_24555"/>
<comment type="similarity">
    <text evidence="1">Belongs to the Gfo/Idh/MocA family.</text>
</comment>
<dbReference type="PANTHER" id="PTHR43377:SF2">
    <property type="entry name" value="BINDING ROSSMANN FOLD OXIDOREDUCTASE, PUTATIVE (AFU_ORTHOLOGUE AFUA_4G00560)-RELATED"/>
    <property type="match status" value="1"/>
</dbReference>
<dbReference type="AlphaFoldDB" id="A0A6C0P530"/>
<evidence type="ECO:0000313" key="4">
    <source>
        <dbReference type="EMBL" id="QHW33654.1"/>
    </source>
</evidence>
<dbReference type="SUPFAM" id="SSF55347">
    <property type="entry name" value="Glyceraldehyde-3-phosphate dehydrogenase-like, C-terminal domain"/>
    <property type="match status" value="1"/>
</dbReference>
<dbReference type="InterPro" id="IPR036291">
    <property type="entry name" value="NAD(P)-bd_dom_sf"/>
</dbReference>
<evidence type="ECO:0000313" key="5">
    <source>
        <dbReference type="Proteomes" id="UP000479114"/>
    </source>
</evidence>
<keyword evidence="5" id="KW-1185">Reference proteome</keyword>
<dbReference type="EMBL" id="CP048286">
    <property type="protein sequence ID" value="QHW33654.1"/>
    <property type="molecule type" value="Genomic_DNA"/>
</dbReference>
<dbReference type="PANTHER" id="PTHR43377">
    <property type="entry name" value="BILIVERDIN REDUCTASE A"/>
    <property type="match status" value="1"/>
</dbReference>
<dbReference type="InterPro" id="IPR004104">
    <property type="entry name" value="Gfo/Idh/MocA-like_OxRdtase_C"/>
</dbReference>
<feature type="domain" description="Gfo/Idh/MocA-like oxidoreductase C-terminal" evidence="3">
    <location>
        <begin position="136"/>
        <end position="371"/>
    </location>
</feature>
<proteinExistence type="inferred from homology"/>
<evidence type="ECO:0000259" key="3">
    <source>
        <dbReference type="Pfam" id="PF02894"/>
    </source>
</evidence>
<dbReference type="Gene3D" id="3.40.50.720">
    <property type="entry name" value="NAD(P)-binding Rossmann-like Domain"/>
    <property type="match status" value="1"/>
</dbReference>
<dbReference type="InterPro" id="IPR000683">
    <property type="entry name" value="Gfo/Idh/MocA-like_OxRdtase_N"/>
</dbReference>
<name>A0A6C0P530_9BACL</name>
<dbReference type="Pfam" id="PF02894">
    <property type="entry name" value="GFO_IDH_MocA_C"/>
    <property type="match status" value="1"/>
</dbReference>
<dbReference type="Gene3D" id="3.30.360.10">
    <property type="entry name" value="Dihydrodipicolinate Reductase, domain 2"/>
    <property type="match status" value="1"/>
</dbReference>
<gene>
    <name evidence="4" type="ORF">GZH47_24555</name>
</gene>
<dbReference type="InterPro" id="IPR051450">
    <property type="entry name" value="Gfo/Idh/MocA_Oxidoreductases"/>
</dbReference>
<dbReference type="SUPFAM" id="SSF51735">
    <property type="entry name" value="NAD(P)-binding Rossmann-fold domains"/>
    <property type="match status" value="1"/>
</dbReference>
<organism evidence="4 5">
    <name type="scientific">Paenibacillus rhizovicinus</name>
    <dbReference type="NCBI Taxonomy" id="2704463"/>
    <lineage>
        <taxon>Bacteria</taxon>
        <taxon>Bacillati</taxon>
        <taxon>Bacillota</taxon>
        <taxon>Bacilli</taxon>
        <taxon>Bacillales</taxon>
        <taxon>Paenibacillaceae</taxon>
        <taxon>Paenibacillus</taxon>
    </lineage>
</organism>
<feature type="domain" description="Gfo/Idh/MocA-like oxidoreductase N-terminal" evidence="2">
    <location>
        <begin position="4"/>
        <end position="123"/>
    </location>
</feature>